<keyword evidence="3 6" id="KW-0547">Nucleotide-binding</keyword>
<keyword evidence="4 6" id="KW-0067">ATP-binding</keyword>
<dbReference type="InterPro" id="IPR027417">
    <property type="entry name" value="P-loop_NTPase"/>
</dbReference>
<reference evidence="8 9" key="1">
    <citation type="submission" date="2020-06" db="EMBL/GenBank/DDBJ databases">
        <title>Interaction of electrochemicaly active bacteria, Geobacter bremensis R4 on different carbon anode.</title>
        <authorList>
            <person name="Meng L."/>
            <person name="Yoshida N."/>
        </authorList>
    </citation>
    <scope>NUCLEOTIDE SEQUENCE [LARGE SCALE GENOMIC DNA]</scope>
    <source>
        <strain evidence="8 9">R4</strain>
    </source>
</reference>
<name>A0A6S6LUF2_9BACT</name>
<dbReference type="RefSeq" id="WP_185243701.1">
    <property type="nucleotide sequence ID" value="NZ_AP023213.1"/>
</dbReference>
<dbReference type="GO" id="GO:0005524">
    <property type="term" value="F:ATP binding"/>
    <property type="evidence" value="ECO:0007669"/>
    <property type="project" value="UniProtKB-UniRule"/>
</dbReference>
<dbReference type="InterPro" id="IPR001238">
    <property type="entry name" value="DNA-binding_RecF"/>
</dbReference>
<keyword evidence="6" id="KW-0227">DNA damage</keyword>
<evidence type="ECO:0000259" key="7">
    <source>
        <dbReference type="Pfam" id="PF02463"/>
    </source>
</evidence>
<evidence type="ECO:0000313" key="9">
    <source>
        <dbReference type="Proteomes" id="UP000515472"/>
    </source>
</evidence>
<dbReference type="GO" id="GO:0000731">
    <property type="term" value="P:DNA synthesis involved in DNA repair"/>
    <property type="evidence" value="ECO:0007669"/>
    <property type="project" value="TreeGrafter"/>
</dbReference>
<dbReference type="SUPFAM" id="SSF52540">
    <property type="entry name" value="P-loop containing nucleoside triphosphate hydrolases"/>
    <property type="match status" value="1"/>
</dbReference>
<proteinExistence type="inferred from homology"/>
<comment type="similarity">
    <text evidence="6">Belongs to the RecF family.</text>
</comment>
<comment type="subcellular location">
    <subcellularLocation>
        <location evidence="6">Cytoplasm</location>
    </subcellularLocation>
</comment>
<gene>
    <name evidence="6" type="primary">recF</name>
    <name evidence="8" type="ORF">GEOBRER4_n0003</name>
</gene>
<keyword evidence="1 6" id="KW-0963">Cytoplasm</keyword>
<dbReference type="Gene3D" id="1.20.1050.90">
    <property type="entry name" value="RecF/RecN/SMC, N-terminal domain"/>
    <property type="match status" value="1"/>
</dbReference>
<protein>
    <recommendedName>
        <fullName evidence="6">DNA replication and repair protein RecF</fullName>
    </recommendedName>
</protein>
<evidence type="ECO:0000256" key="4">
    <source>
        <dbReference type="ARBA" id="ARBA00022840"/>
    </source>
</evidence>
<organism evidence="8 9">
    <name type="scientific">Citrifermentans bremense</name>
    <dbReference type="NCBI Taxonomy" id="60035"/>
    <lineage>
        <taxon>Bacteria</taxon>
        <taxon>Pseudomonadati</taxon>
        <taxon>Thermodesulfobacteriota</taxon>
        <taxon>Desulfuromonadia</taxon>
        <taxon>Geobacterales</taxon>
        <taxon>Geobacteraceae</taxon>
        <taxon>Citrifermentans</taxon>
    </lineage>
</organism>
<dbReference type="HAMAP" id="MF_00365">
    <property type="entry name" value="RecF"/>
    <property type="match status" value="1"/>
</dbReference>
<keyword evidence="6" id="KW-0742">SOS response</keyword>
<dbReference type="GO" id="GO:0009432">
    <property type="term" value="P:SOS response"/>
    <property type="evidence" value="ECO:0007669"/>
    <property type="project" value="UniProtKB-UniRule"/>
</dbReference>
<evidence type="ECO:0000256" key="5">
    <source>
        <dbReference type="ARBA" id="ARBA00023125"/>
    </source>
</evidence>
<dbReference type="AlphaFoldDB" id="A0A6S6LUF2"/>
<dbReference type="GO" id="GO:0003697">
    <property type="term" value="F:single-stranded DNA binding"/>
    <property type="evidence" value="ECO:0007669"/>
    <property type="project" value="UniProtKB-UniRule"/>
</dbReference>
<evidence type="ECO:0000256" key="1">
    <source>
        <dbReference type="ARBA" id="ARBA00022490"/>
    </source>
</evidence>
<feature type="domain" description="RecF/RecN/SMC N-terminal" evidence="7">
    <location>
        <begin position="3"/>
        <end position="340"/>
    </location>
</feature>
<dbReference type="PANTHER" id="PTHR32182">
    <property type="entry name" value="DNA REPLICATION AND REPAIR PROTEIN RECF"/>
    <property type="match status" value="1"/>
</dbReference>
<dbReference type="NCBIfam" id="TIGR00611">
    <property type="entry name" value="recf"/>
    <property type="match status" value="1"/>
</dbReference>
<dbReference type="GO" id="GO:0006260">
    <property type="term" value="P:DNA replication"/>
    <property type="evidence" value="ECO:0007669"/>
    <property type="project" value="UniProtKB-UniRule"/>
</dbReference>
<dbReference type="Pfam" id="PF02463">
    <property type="entry name" value="SMC_N"/>
    <property type="match status" value="1"/>
</dbReference>
<evidence type="ECO:0000256" key="3">
    <source>
        <dbReference type="ARBA" id="ARBA00022741"/>
    </source>
</evidence>
<dbReference type="InterPro" id="IPR042174">
    <property type="entry name" value="RecF_2"/>
</dbReference>
<evidence type="ECO:0000313" key="8">
    <source>
        <dbReference type="EMBL" id="BCG45253.1"/>
    </source>
</evidence>
<sequence length="364" mass="41504">MKLIKLKLASFRNLQNIELAPGKKFNVFYGNNGQGKTNLLESIYLLATMKSFKQARNAELIAFGGEFALVKGTVERDQVRREIAVLIEKQGKKAKIDAKLMTRLDDFFGNLNVVLFTPEEISMVRGGPELRRRYLDRAVFTCDLGYLTAYHDYAKILKNRNALLKVNETAGIEVWTEQLVQAALLVIERRKAYLERIDRLLQGFYSEISGNDETVQIEYRLHGVDAQLFAGDPAGALAQALKTHAAEERRRGSTAIGPHRDDLYFGLNGRSARQFASQGQQRSFVLALKMAEIEHITRCFDAPPVLLLDDMTSELDRERNRNLMEFLKKREMQVFITTTSLHNVDVDQLQDNKTFRIKEGKILD</sequence>
<dbReference type="GO" id="GO:0006302">
    <property type="term" value="P:double-strand break repair"/>
    <property type="evidence" value="ECO:0007669"/>
    <property type="project" value="TreeGrafter"/>
</dbReference>
<comment type="function">
    <text evidence="6">The RecF protein is involved in DNA metabolism; it is required for DNA replication and normal SOS inducibility. RecF binds preferentially to single-stranded, linear DNA. It also seems to bind ATP.</text>
</comment>
<dbReference type="GO" id="GO:0005737">
    <property type="term" value="C:cytoplasm"/>
    <property type="evidence" value="ECO:0007669"/>
    <property type="project" value="UniProtKB-SubCell"/>
</dbReference>
<keyword evidence="2 6" id="KW-0235">DNA replication</keyword>
<evidence type="ECO:0000256" key="6">
    <source>
        <dbReference type="HAMAP-Rule" id="MF_00365"/>
    </source>
</evidence>
<keyword evidence="9" id="KW-1185">Reference proteome</keyword>
<dbReference type="EMBL" id="AP023213">
    <property type="protein sequence ID" value="BCG45253.1"/>
    <property type="molecule type" value="Genomic_DNA"/>
</dbReference>
<dbReference type="Gene3D" id="3.40.50.300">
    <property type="entry name" value="P-loop containing nucleotide triphosphate hydrolases"/>
    <property type="match status" value="1"/>
</dbReference>
<dbReference type="PANTHER" id="PTHR32182:SF0">
    <property type="entry name" value="DNA REPLICATION AND REPAIR PROTEIN RECF"/>
    <property type="match status" value="1"/>
</dbReference>
<dbReference type="InterPro" id="IPR003395">
    <property type="entry name" value="RecF/RecN/SMC_N"/>
</dbReference>
<dbReference type="Proteomes" id="UP000515472">
    <property type="component" value="Chromosome"/>
</dbReference>
<evidence type="ECO:0000256" key="2">
    <source>
        <dbReference type="ARBA" id="ARBA00022705"/>
    </source>
</evidence>
<accession>A0A6S6LUF2</accession>
<feature type="binding site" evidence="6">
    <location>
        <begin position="30"/>
        <end position="37"/>
    </location>
    <ligand>
        <name>ATP</name>
        <dbReference type="ChEBI" id="CHEBI:30616"/>
    </ligand>
</feature>
<keyword evidence="6" id="KW-0234">DNA repair</keyword>
<dbReference type="KEGG" id="gbn:GEOBRER4_00030"/>
<keyword evidence="5 6" id="KW-0238">DNA-binding</keyword>